<dbReference type="InterPro" id="IPR050085">
    <property type="entry name" value="AGPR"/>
</dbReference>
<evidence type="ECO:0000256" key="7">
    <source>
        <dbReference type="HAMAP-Rule" id="MF_00150"/>
    </source>
</evidence>
<dbReference type="GO" id="GO:0006526">
    <property type="term" value="P:L-arginine biosynthetic process"/>
    <property type="evidence" value="ECO:0007669"/>
    <property type="project" value="UniProtKB-UniRule"/>
</dbReference>
<organism evidence="10 11">
    <name type="scientific">Thermincola ferriacetica</name>
    <dbReference type="NCBI Taxonomy" id="281456"/>
    <lineage>
        <taxon>Bacteria</taxon>
        <taxon>Bacillati</taxon>
        <taxon>Bacillota</taxon>
        <taxon>Clostridia</taxon>
        <taxon>Eubacteriales</taxon>
        <taxon>Thermincolaceae</taxon>
        <taxon>Thermincola</taxon>
    </lineage>
</organism>
<reference evidence="11" key="1">
    <citation type="submission" date="2015-07" db="EMBL/GenBank/DDBJ databases">
        <title>Complete Genome of Thermincola ferriacetica strain Z-0001T.</title>
        <authorList>
            <person name="Lusk B."/>
            <person name="Badalamenti J.P."/>
            <person name="Parameswaran P."/>
            <person name="Bond D.R."/>
            <person name="Torres C.I."/>
        </authorList>
    </citation>
    <scope>NUCLEOTIDE SEQUENCE [LARGE SCALE GENOMIC DNA]</scope>
    <source>
        <strain evidence="11">Z-0001</strain>
    </source>
</reference>
<dbReference type="HAMAP" id="MF_00150">
    <property type="entry name" value="ArgC_type1"/>
    <property type="match status" value="1"/>
</dbReference>
<evidence type="ECO:0000313" key="10">
    <source>
        <dbReference type="EMBL" id="KNZ69431.1"/>
    </source>
</evidence>
<comment type="pathway">
    <text evidence="1 7">Amino-acid biosynthesis; L-arginine biosynthesis; N(2)-acetyl-L-ornithine from L-glutamate: step 3/4.</text>
</comment>
<keyword evidence="7" id="KW-0963">Cytoplasm</keyword>
<evidence type="ECO:0000256" key="8">
    <source>
        <dbReference type="PROSITE-ProRule" id="PRU10010"/>
    </source>
</evidence>
<dbReference type="PANTHER" id="PTHR32338">
    <property type="entry name" value="N-ACETYL-GAMMA-GLUTAMYL-PHOSPHATE REDUCTASE, CHLOROPLASTIC-RELATED-RELATED"/>
    <property type="match status" value="1"/>
</dbReference>
<accession>A0A0L6W1V2</accession>
<evidence type="ECO:0000256" key="2">
    <source>
        <dbReference type="ARBA" id="ARBA00022571"/>
    </source>
</evidence>
<dbReference type="Gene3D" id="3.40.50.720">
    <property type="entry name" value="NAD(P)-binding Rossmann-like Domain"/>
    <property type="match status" value="1"/>
</dbReference>
<comment type="caution">
    <text evidence="10">The sequence shown here is derived from an EMBL/GenBank/DDBJ whole genome shotgun (WGS) entry which is preliminary data.</text>
</comment>
<comment type="function">
    <text evidence="7">Catalyzes the NADPH-dependent reduction of N-acetyl-5-glutamyl phosphate to yield N-acetyl-L-glutamate 5-semialdehyde.</text>
</comment>
<evidence type="ECO:0000259" key="9">
    <source>
        <dbReference type="SMART" id="SM00859"/>
    </source>
</evidence>
<gene>
    <name evidence="7" type="primary">argC</name>
    <name evidence="10" type="ORF">Tfer_1873</name>
</gene>
<dbReference type="Pfam" id="PF01118">
    <property type="entry name" value="Semialdhyde_dh"/>
    <property type="match status" value="1"/>
</dbReference>
<dbReference type="SUPFAM" id="SSF51735">
    <property type="entry name" value="NAD(P)-binding Rossmann-fold domains"/>
    <property type="match status" value="1"/>
</dbReference>
<proteinExistence type="inferred from homology"/>
<comment type="subcellular location">
    <subcellularLocation>
        <location evidence="7">Cytoplasm</location>
    </subcellularLocation>
</comment>
<protein>
    <recommendedName>
        <fullName evidence="7">N-acetyl-gamma-glutamyl-phosphate reductase</fullName>
        <shortName evidence="7">AGPR</shortName>
        <ecNumber evidence="7">1.2.1.38</ecNumber>
    </recommendedName>
    <alternativeName>
        <fullName evidence="7">N-acetyl-glutamate semialdehyde dehydrogenase</fullName>
        <shortName evidence="7">NAGSA dehydrogenase</shortName>
    </alternativeName>
</protein>
<dbReference type="CDD" id="cd23934">
    <property type="entry name" value="AGPR_1_C"/>
    <property type="match status" value="1"/>
</dbReference>
<dbReference type="SMART" id="SM00859">
    <property type="entry name" value="Semialdhyde_dh"/>
    <property type="match status" value="1"/>
</dbReference>
<dbReference type="GO" id="GO:0070401">
    <property type="term" value="F:NADP+ binding"/>
    <property type="evidence" value="ECO:0007669"/>
    <property type="project" value="InterPro"/>
</dbReference>
<dbReference type="NCBIfam" id="TIGR01850">
    <property type="entry name" value="argC"/>
    <property type="match status" value="1"/>
</dbReference>
<evidence type="ECO:0000313" key="11">
    <source>
        <dbReference type="Proteomes" id="UP000037175"/>
    </source>
</evidence>
<evidence type="ECO:0000256" key="5">
    <source>
        <dbReference type="ARBA" id="ARBA00023002"/>
    </source>
</evidence>
<dbReference type="Pfam" id="PF22698">
    <property type="entry name" value="Semialdhyde_dhC_1"/>
    <property type="match status" value="1"/>
</dbReference>
<name>A0A0L6W1V2_9FIRM</name>
<evidence type="ECO:0000256" key="6">
    <source>
        <dbReference type="ARBA" id="ARBA00050557"/>
    </source>
</evidence>
<dbReference type="RefSeq" id="WP_052218114.1">
    <property type="nucleotide sequence ID" value="NZ_LGTE01000012.1"/>
</dbReference>
<feature type="domain" description="Semialdehyde dehydrogenase NAD-binding" evidence="9">
    <location>
        <begin position="3"/>
        <end position="142"/>
    </location>
</feature>
<dbReference type="PATRIC" id="fig|281456.6.peg.1966"/>
<dbReference type="SUPFAM" id="SSF55347">
    <property type="entry name" value="Glyceraldehyde-3-phosphate dehydrogenase-like, C-terminal domain"/>
    <property type="match status" value="1"/>
</dbReference>
<feature type="active site" evidence="7 8">
    <location>
        <position position="150"/>
    </location>
</feature>
<evidence type="ECO:0000256" key="4">
    <source>
        <dbReference type="ARBA" id="ARBA00022857"/>
    </source>
</evidence>
<dbReference type="GO" id="GO:0003942">
    <property type="term" value="F:N-acetyl-gamma-glutamyl-phosphate reductase activity"/>
    <property type="evidence" value="ECO:0007669"/>
    <property type="project" value="UniProtKB-UniRule"/>
</dbReference>
<dbReference type="PROSITE" id="PS01224">
    <property type="entry name" value="ARGC"/>
    <property type="match status" value="1"/>
</dbReference>
<evidence type="ECO:0000256" key="3">
    <source>
        <dbReference type="ARBA" id="ARBA00022605"/>
    </source>
</evidence>
<evidence type="ECO:0000256" key="1">
    <source>
        <dbReference type="ARBA" id="ARBA00004862"/>
    </source>
</evidence>
<dbReference type="PANTHER" id="PTHR32338:SF10">
    <property type="entry name" value="N-ACETYL-GAMMA-GLUTAMYL-PHOSPHATE REDUCTASE, CHLOROPLASTIC-RELATED"/>
    <property type="match status" value="1"/>
</dbReference>
<dbReference type="UniPathway" id="UPA00068">
    <property type="reaction ID" value="UER00108"/>
</dbReference>
<dbReference type="EC" id="1.2.1.38" evidence="7"/>
<comment type="catalytic activity">
    <reaction evidence="6 7">
        <text>N-acetyl-L-glutamate 5-semialdehyde + phosphate + NADP(+) = N-acetyl-L-glutamyl 5-phosphate + NADPH + H(+)</text>
        <dbReference type="Rhea" id="RHEA:21588"/>
        <dbReference type="ChEBI" id="CHEBI:15378"/>
        <dbReference type="ChEBI" id="CHEBI:29123"/>
        <dbReference type="ChEBI" id="CHEBI:43474"/>
        <dbReference type="ChEBI" id="CHEBI:57783"/>
        <dbReference type="ChEBI" id="CHEBI:57936"/>
        <dbReference type="ChEBI" id="CHEBI:58349"/>
        <dbReference type="EC" id="1.2.1.38"/>
    </reaction>
</comment>
<dbReference type="GO" id="GO:0005737">
    <property type="term" value="C:cytoplasm"/>
    <property type="evidence" value="ECO:0007669"/>
    <property type="project" value="UniProtKB-SubCell"/>
</dbReference>
<dbReference type="InterPro" id="IPR036291">
    <property type="entry name" value="NAD(P)-bd_dom_sf"/>
</dbReference>
<dbReference type="Proteomes" id="UP000037175">
    <property type="component" value="Unassembled WGS sequence"/>
</dbReference>
<dbReference type="InterPro" id="IPR058924">
    <property type="entry name" value="AGPR_dimerisation_dom"/>
</dbReference>
<dbReference type="FunFam" id="3.30.360.10:FF:000014">
    <property type="entry name" value="N-acetyl-gamma-glutamyl-phosphate reductase"/>
    <property type="match status" value="1"/>
</dbReference>
<sequence length="347" mass="38830">MINVGIVGATGYTGTELVRFLSRHPQVRIAGVTSQSYVDQRYADIFPNTERFIDLACEEQDLDKLLAKCDVIFTALPHGVSMEVVGAAAAKGKKVIDLGADYRFDDVRVYEEWYKIEHKTPELAKKAVYGLPEIHRDEIKNSQVIGNPGCYPTSIILGLAPLLKHGQVKVETLIIDAKSGVSGGGRGLNLAFHYAECNENLKAYNIGVHRHTPEIEQELSKLARTDVRVSFTPHLIPMTRGILSTIYASLHNIDTDTEELLNIYRDFYKDEFFVRIHPEGRYPQTKYVYGSNFCDIGLQYDPRTNRVIVVSVIDNLVKGASGQAIQNMNILFGLPEKTGLDYPALWP</sequence>
<keyword evidence="4 7" id="KW-0521">NADP</keyword>
<comment type="similarity">
    <text evidence="7">Belongs to the NAGSA dehydrogenase family. Type 1 subfamily.</text>
</comment>
<dbReference type="Gene3D" id="3.30.360.10">
    <property type="entry name" value="Dihydrodipicolinate Reductase, domain 2"/>
    <property type="match status" value="1"/>
</dbReference>
<keyword evidence="11" id="KW-1185">Reference proteome</keyword>
<dbReference type="InterPro" id="IPR023013">
    <property type="entry name" value="AGPR_AS"/>
</dbReference>
<dbReference type="AlphaFoldDB" id="A0A0L6W1V2"/>
<keyword evidence="2 7" id="KW-0055">Arginine biosynthesis</keyword>
<keyword evidence="3 7" id="KW-0028">Amino-acid biosynthesis</keyword>
<dbReference type="GO" id="GO:0051287">
    <property type="term" value="F:NAD binding"/>
    <property type="evidence" value="ECO:0007669"/>
    <property type="project" value="InterPro"/>
</dbReference>
<dbReference type="InterPro" id="IPR000534">
    <property type="entry name" value="Semialdehyde_DH_NAD-bd"/>
</dbReference>
<dbReference type="InterPro" id="IPR000706">
    <property type="entry name" value="AGPR_type-1"/>
</dbReference>
<dbReference type="EMBL" id="LGTE01000012">
    <property type="protein sequence ID" value="KNZ69431.1"/>
    <property type="molecule type" value="Genomic_DNA"/>
</dbReference>
<keyword evidence="5 7" id="KW-0560">Oxidoreductase</keyword>
<dbReference type="CDD" id="cd17895">
    <property type="entry name" value="AGPR_1_N"/>
    <property type="match status" value="1"/>
</dbReference>